<dbReference type="SFLD" id="SFLDS00029">
    <property type="entry name" value="Radical_SAM"/>
    <property type="match status" value="1"/>
</dbReference>
<dbReference type="InterPro" id="IPR023868">
    <property type="entry name" value="7-CO-7-deazaGua_synth_put_Clo"/>
</dbReference>
<evidence type="ECO:0000256" key="1">
    <source>
        <dbReference type="ARBA" id="ARBA00022485"/>
    </source>
</evidence>
<dbReference type="Proteomes" id="UP001623592">
    <property type="component" value="Unassembled WGS sequence"/>
</dbReference>
<feature type="binding site" evidence="8">
    <location>
        <position position="73"/>
    </location>
    <ligand>
        <name>substrate</name>
    </ligand>
</feature>
<keyword evidence="7 8" id="KW-0456">Lyase</keyword>
<dbReference type="NCBIfam" id="TIGR03963">
    <property type="entry name" value="rSAM_QueE_Clost"/>
    <property type="match status" value="1"/>
</dbReference>
<comment type="cofactor">
    <cofactor evidence="8">
        <name>S-adenosyl-L-methionine</name>
        <dbReference type="ChEBI" id="CHEBI:59789"/>
    </cofactor>
    <text evidence="8">Binds 1 S-adenosyl-L-methionine per subunit.</text>
</comment>
<dbReference type="InterPro" id="IPR058240">
    <property type="entry name" value="rSAM_sf"/>
</dbReference>
<reference evidence="10 11" key="1">
    <citation type="submission" date="2024-11" db="EMBL/GenBank/DDBJ databases">
        <authorList>
            <person name="Heng Y.C."/>
            <person name="Lim A.C.H."/>
            <person name="Lee J.K.Y."/>
            <person name="Kittelmann S."/>
        </authorList>
    </citation>
    <scope>NUCLEOTIDE SEQUENCE [LARGE SCALE GENOMIC DNA]</scope>
    <source>
        <strain evidence="10 11">WILCCON 0114</strain>
    </source>
</reference>
<evidence type="ECO:0000256" key="7">
    <source>
        <dbReference type="ARBA" id="ARBA00023239"/>
    </source>
</evidence>
<organism evidence="10 11">
    <name type="scientific">Clostridium neuense</name>
    <dbReference type="NCBI Taxonomy" id="1728934"/>
    <lineage>
        <taxon>Bacteria</taxon>
        <taxon>Bacillati</taxon>
        <taxon>Bacillota</taxon>
        <taxon>Clostridia</taxon>
        <taxon>Eubacteriales</taxon>
        <taxon>Clostridiaceae</taxon>
        <taxon>Clostridium</taxon>
    </lineage>
</organism>
<dbReference type="PIRSF" id="PIRSF000370">
    <property type="entry name" value="QueE"/>
    <property type="match status" value="1"/>
</dbReference>
<feature type="domain" description="Radical SAM core" evidence="9">
    <location>
        <begin position="18"/>
        <end position="216"/>
    </location>
</feature>
<dbReference type="InterPro" id="IPR024924">
    <property type="entry name" value="7-CO-7-deazaguanine_synth-like"/>
</dbReference>
<dbReference type="PANTHER" id="PTHR42836">
    <property type="entry name" value="7-CARBOXY-7-DEAZAGUANINE SYNTHASE"/>
    <property type="match status" value="1"/>
</dbReference>
<keyword evidence="4 8" id="KW-0460">Magnesium</keyword>
<comment type="cofactor">
    <cofactor evidence="8">
        <name>Mg(2+)</name>
        <dbReference type="ChEBI" id="CHEBI:18420"/>
    </cofactor>
</comment>
<sequence length="221" mass="25246">MNFKVVEKFISVNGEGSRSGQLSVFIRFAGCNLSCNYCDTKWANERNVKYDIMTENEIYNYIKATGITNVTLTGGEPLIQNDILSLLKLLSSDNNLLVEIETNGSVNIKDFLLDKNPPCFTMDYKLPDSGMEDYMCISNFNYLTKKDTVKFVVSSVNDLKKAKEIIDKYELIKKTNIYLSPVLGRIYPKAIVDFMKENKLNKVNLQLQIHKIIWSPNKRGV</sequence>
<feature type="binding site" evidence="8">
    <location>
        <position position="35"/>
    </location>
    <ligand>
        <name>[4Fe-4S] cluster</name>
        <dbReference type="ChEBI" id="CHEBI:49883"/>
        <note>4Fe-4S-S-AdoMet</note>
    </ligand>
</feature>
<keyword evidence="11" id="KW-1185">Reference proteome</keyword>
<accession>A0ABW8TJL3</accession>
<comment type="pathway">
    <text evidence="8">Purine metabolism; 7-cyano-7-deazaguanine biosynthesis.</text>
</comment>
<dbReference type="EC" id="4.3.99.3" evidence="8"/>
<evidence type="ECO:0000313" key="10">
    <source>
        <dbReference type="EMBL" id="MFL0252768.1"/>
    </source>
</evidence>
<proteinExistence type="inferred from homology"/>
<comment type="similarity">
    <text evidence="8">Belongs to the radical SAM superfamily. 7-carboxy-7-deazaguanine synthase family.</text>
</comment>
<evidence type="ECO:0000259" key="9">
    <source>
        <dbReference type="PROSITE" id="PS51918"/>
    </source>
</evidence>
<name>A0ABW8TJL3_9CLOT</name>
<dbReference type="PANTHER" id="PTHR42836:SF1">
    <property type="entry name" value="7-CARBOXY-7-DEAZAGUANINE SYNTHASE"/>
    <property type="match status" value="1"/>
</dbReference>
<keyword evidence="2 8" id="KW-0949">S-adenosyl-L-methionine</keyword>
<feature type="binding site" evidence="8">
    <location>
        <position position="31"/>
    </location>
    <ligand>
        <name>[4Fe-4S] cluster</name>
        <dbReference type="ChEBI" id="CHEBI:49883"/>
        <note>4Fe-4S-S-AdoMet</note>
    </ligand>
</feature>
<comment type="caution">
    <text evidence="10">The sequence shown here is derived from an EMBL/GenBank/DDBJ whole genome shotgun (WGS) entry which is preliminary data.</text>
</comment>
<keyword evidence="3 8" id="KW-0479">Metal-binding</keyword>
<evidence type="ECO:0000256" key="8">
    <source>
        <dbReference type="HAMAP-Rule" id="MF_00917"/>
    </source>
</evidence>
<dbReference type="SUPFAM" id="SSF102114">
    <property type="entry name" value="Radical SAM enzymes"/>
    <property type="match status" value="1"/>
</dbReference>
<feature type="binding site" evidence="8">
    <location>
        <begin position="37"/>
        <end position="39"/>
    </location>
    <ligand>
        <name>S-adenosyl-L-methionine</name>
        <dbReference type="ChEBI" id="CHEBI:59789"/>
    </ligand>
</feature>
<evidence type="ECO:0000256" key="4">
    <source>
        <dbReference type="ARBA" id="ARBA00022842"/>
    </source>
</evidence>
<evidence type="ECO:0000256" key="6">
    <source>
        <dbReference type="ARBA" id="ARBA00023014"/>
    </source>
</evidence>
<comment type="caution">
    <text evidence="8">Lacks conserved residue(s) required for the propagation of feature annotation.</text>
</comment>
<feature type="binding site" evidence="8">
    <location>
        <position position="75"/>
    </location>
    <ligand>
        <name>S-adenosyl-L-methionine</name>
        <dbReference type="ChEBI" id="CHEBI:59789"/>
    </ligand>
</feature>
<comment type="catalytic activity">
    <reaction evidence="8">
        <text>6-carboxy-5,6,7,8-tetrahydropterin + H(+) = 7-carboxy-7-carbaguanine + NH4(+)</text>
        <dbReference type="Rhea" id="RHEA:27974"/>
        <dbReference type="ChEBI" id="CHEBI:15378"/>
        <dbReference type="ChEBI" id="CHEBI:28938"/>
        <dbReference type="ChEBI" id="CHEBI:61032"/>
        <dbReference type="ChEBI" id="CHEBI:61036"/>
        <dbReference type="EC" id="4.3.99.3"/>
    </reaction>
</comment>
<keyword evidence="6 8" id="KW-0411">Iron-sulfur</keyword>
<evidence type="ECO:0000256" key="5">
    <source>
        <dbReference type="ARBA" id="ARBA00023004"/>
    </source>
</evidence>
<gene>
    <name evidence="8 10" type="primary">queE</name>
    <name evidence="10" type="ORF">ACJDT4_20370</name>
</gene>
<dbReference type="HAMAP" id="MF_00917">
    <property type="entry name" value="QueE"/>
    <property type="match status" value="1"/>
</dbReference>
<evidence type="ECO:0000256" key="3">
    <source>
        <dbReference type="ARBA" id="ARBA00022723"/>
    </source>
</evidence>
<feature type="binding site" evidence="8">
    <location>
        <begin position="12"/>
        <end position="14"/>
    </location>
    <ligand>
        <name>substrate</name>
    </ligand>
</feature>
<feature type="binding site" evidence="8">
    <location>
        <position position="27"/>
    </location>
    <ligand>
        <name>substrate</name>
    </ligand>
</feature>
<dbReference type="RefSeq" id="WP_406789425.1">
    <property type="nucleotide sequence ID" value="NZ_JBJIAA010000020.1"/>
</dbReference>
<protein>
    <recommendedName>
        <fullName evidence="8">7-carboxy-7-deazaguanine synthase</fullName>
        <shortName evidence="8">CDG synthase</shortName>
        <ecNumber evidence="8">4.3.99.3</ecNumber>
    </recommendedName>
    <alternativeName>
        <fullName evidence="8">Queuosine biosynthesis protein QueE</fullName>
    </alternativeName>
</protein>
<dbReference type="InterPro" id="IPR007197">
    <property type="entry name" value="rSAM"/>
</dbReference>
<comment type="subunit">
    <text evidence="8">Homodimer.</text>
</comment>
<evidence type="ECO:0000313" key="11">
    <source>
        <dbReference type="Proteomes" id="UP001623592"/>
    </source>
</evidence>
<keyword evidence="1 8" id="KW-0004">4Fe-4S</keyword>
<feature type="binding site" evidence="8">
    <location>
        <position position="40"/>
    </location>
    <ligand>
        <name>Mg(2+)</name>
        <dbReference type="ChEBI" id="CHEBI:18420"/>
    </ligand>
</feature>
<dbReference type="PROSITE" id="PS51918">
    <property type="entry name" value="RADICAL_SAM"/>
    <property type="match status" value="1"/>
</dbReference>
<keyword evidence="8" id="KW-0671">Queuosine biosynthesis</keyword>
<feature type="binding site" evidence="8">
    <location>
        <position position="38"/>
    </location>
    <ligand>
        <name>[4Fe-4S] cluster</name>
        <dbReference type="ChEBI" id="CHEBI:49883"/>
        <note>4Fe-4S-S-AdoMet</note>
    </ligand>
</feature>
<comment type="cofactor">
    <cofactor evidence="8">
        <name>[4Fe-4S] cluster</name>
        <dbReference type="ChEBI" id="CHEBI:49883"/>
    </cofactor>
    <text evidence="8">Binds 1 [4Fe-4S] cluster. The cluster is coordinated with 3 cysteines and an exchangeable S-adenosyl-L-methionine.</text>
</comment>
<dbReference type="EMBL" id="JBJIAA010000020">
    <property type="protein sequence ID" value="MFL0252768.1"/>
    <property type="molecule type" value="Genomic_DNA"/>
</dbReference>
<dbReference type="InterPro" id="IPR013785">
    <property type="entry name" value="Aldolase_TIM"/>
</dbReference>
<dbReference type="Pfam" id="PF04055">
    <property type="entry name" value="Radical_SAM"/>
    <property type="match status" value="1"/>
</dbReference>
<comment type="function">
    <text evidence="8">Catalyzes the complex heterocyclic radical-mediated conversion of 6-carboxy-5,6,7,8-tetrahydropterin (CPH4) to 7-carboxy-7-deazaguanine (CDG), a step common to the biosynthetic pathways of all 7-deazapurine-containing compounds.</text>
</comment>
<dbReference type="Gene3D" id="3.20.20.70">
    <property type="entry name" value="Aldolase class I"/>
    <property type="match status" value="1"/>
</dbReference>
<keyword evidence="5 8" id="KW-0408">Iron</keyword>
<evidence type="ECO:0000256" key="2">
    <source>
        <dbReference type="ARBA" id="ARBA00022691"/>
    </source>
</evidence>